<comment type="caution">
    <text evidence="2">The sequence shown here is derived from an EMBL/GenBank/DDBJ whole genome shotgun (WGS) entry which is preliminary data.</text>
</comment>
<sequence>MSAHWVALLTDVASDSSLPTDSAGIAVWALQYTNRVAQVDQAVLLEVEQSLRLFGGEDVLRGLIEDGAGELGVSSLAWAPTSLAALAFARVGIPDGFAEPLPKLLDRLPFETLEAVAKHGATLARLGCKTLADVRRLPRGGISRRFDSELLLAMDQAYGLRPESYRWATLPETFSARLELPGRVDNAVGLMFGARRLLVQMSGWLAARHCGVTAFTLEWCHDTMRSKDAGDGGELIIRTAQATQNVEHLSRLLSENLAKVTLKAPAGDLVLSATEVTPIVEESRSLIPDDRATGEAIDLVLERIEARLGKGRVLRPVLTEDHRLEFMHRWQPANEKRPPAKAKQVPGPQPTWMLRTPLRLDVSNDQPLYQGPLQLLLGPERIEGGWWHRVKDSNGQRNLVTVRDYWVALSPFAGALWIFQQRLPDDAKASWYLHGLFA</sequence>
<dbReference type="Proteomes" id="UP001268089">
    <property type="component" value="Unassembled WGS sequence"/>
</dbReference>
<proteinExistence type="predicted"/>
<gene>
    <name evidence="2" type="ORF">J2X15_003234</name>
</gene>
<dbReference type="RefSeq" id="WP_310344552.1">
    <property type="nucleotide sequence ID" value="NZ_JAVDXO010000008.1"/>
</dbReference>
<evidence type="ECO:0000313" key="2">
    <source>
        <dbReference type="EMBL" id="MDR7307929.1"/>
    </source>
</evidence>
<dbReference type="SUPFAM" id="SSF56672">
    <property type="entry name" value="DNA/RNA polymerases"/>
    <property type="match status" value="1"/>
</dbReference>
<keyword evidence="3" id="KW-1185">Reference proteome</keyword>
<dbReference type="CDD" id="cd03468">
    <property type="entry name" value="PolY_like"/>
    <property type="match status" value="1"/>
</dbReference>
<keyword evidence="1" id="KW-0227">DNA damage</keyword>
<name>A0ABU1ZQV7_9BURK</name>
<dbReference type="PANTHER" id="PTHR35369:SF2">
    <property type="entry name" value="BLR3025 PROTEIN"/>
    <property type="match status" value="1"/>
</dbReference>
<dbReference type="PANTHER" id="PTHR35369">
    <property type="entry name" value="BLR3025 PROTEIN-RELATED"/>
    <property type="match status" value="1"/>
</dbReference>
<dbReference type="InterPro" id="IPR050356">
    <property type="entry name" value="SulA_CellDiv_inhibitor"/>
</dbReference>
<organism evidence="2 3">
    <name type="scientific">Rhodoferax saidenbachensis</name>
    <dbReference type="NCBI Taxonomy" id="1484693"/>
    <lineage>
        <taxon>Bacteria</taxon>
        <taxon>Pseudomonadati</taxon>
        <taxon>Pseudomonadota</taxon>
        <taxon>Betaproteobacteria</taxon>
        <taxon>Burkholderiales</taxon>
        <taxon>Comamonadaceae</taxon>
        <taxon>Rhodoferax</taxon>
    </lineage>
</organism>
<dbReference type="InterPro" id="IPR043502">
    <property type="entry name" value="DNA/RNA_pol_sf"/>
</dbReference>
<protein>
    <submittedName>
        <fullName evidence="2">Protein ImuB</fullName>
    </submittedName>
</protein>
<accession>A0ABU1ZQV7</accession>
<evidence type="ECO:0000256" key="1">
    <source>
        <dbReference type="ARBA" id="ARBA00022763"/>
    </source>
</evidence>
<reference evidence="2 3" key="1">
    <citation type="submission" date="2023-07" db="EMBL/GenBank/DDBJ databases">
        <title>Sorghum-associated microbial communities from plants grown in Nebraska, USA.</title>
        <authorList>
            <person name="Schachtman D."/>
        </authorList>
    </citation>
    <scope>NUCLEOTIDE SEQUENCE [LARGE SCALE GENOMIC DNA]</scope>
    <source>
        <strain evidence="2 3">BE308</strain>
    </source>
</reference>
<evidence type="ECO:0000313" key="3">
    <source>
        <dbReference type="Proteomes" id="UP001268089"/>
    </source>
</evidence>
<dbReference type="EMBL" id="JAVDXO010000008">
    <property type="protein sequence ID" value="MDR7307929.1"/>
    <property type="molecule type" value="Genomic_DNA"/>
</dbReference>